<feature type="transmembrane region" description="Helical" evidence="1">
    <location>
        <begin position="178"/>
        <end position="200"/>
    </location>
</feature>
<accession>A0A6A5XG21</accession>
<dbReference type="EMBL" id="ML978073">
    <property type="protein sequence ID" value="KAF2011880.1"/>
    <property type="molecule type" value="Genomic_DNA"/>
</dbReference>
<dbReference type="OrthoDB" id="10475424at2759"/>
<reference evidence="2" key="1">
    <citation type="journal article" date="2020" name="Stud. Mycol.">
        <title>101 Dothideomycetes genomes: a test case for predicting lifestyles and emergence of pathogens.</title>
        <authorList>
            <person name="Haridas S."/>
            <person name="Albert R."/>
            <person name="Binder M."/>
            <person name="Bloem J."/>
            <person name="Labutti K."/>
            <person name="Salamov A."/>
            <person name="Andreopoulos B."/>
            <person name="Baker S."/>
            <person name="Barry K."/>
            <person name="Bills G."/>
            <person name="Bluhm B."/>
            <person name="Cannon C."/>
            <person name="Castanera R."/>
            <person name="Culley D."/>
            <person name="Daum C."/>
            <person name="Ezra D."/>
            <person name="Gonzalez J."/>
            <person name="Henrissat B."/>
            <person name="Kuo A."/>
            <person name="Liang C."/>
            <person name="Lipzen A."/>
            <person name="Lutzoni F."/>
            <person name="Magnuson J."/>
            <person name="Mondo S."/>
            <person name="Nolan M."/>
            <person name="Ohm R."/>
            <person name="Pangilinan J."/>
            <person name="Park H.-J."/>
            <person name="Ramirez L."/>
            <person name="Alfaro M."/>
            <person name="Sun H."/>
            <person name="Tritt A."/>
            <person name="Yoshinaga Y."/>
            <person name="Zwiers L.-H."/>
            <person name="Turgeon B."/>
            <person name="Goodwin S."/>
            <person name="Spatafora J."/>
            <person name="Crous P."/>
            <person name="Grigoriev I."/>
        </authorList>
    </citation>
    <scope>NUCLEOTIDE SEQUENCE</scope>
    <source>
        <strain evidence="2">CBS 175.79</strain>
    </source>
</reference>
<name>A0A6A5XG21_9PLEO</name>
<keyword evidence="1" id="KW-0472">Membrane</keyword>
<protein>
    <submittedName>
        <fullName evidence="2">Uncharacterized protein</fullName>
    </submittedName>
</protein>
<organism evidence="2 3">
    <name type="scientific">Aaosphaeria arxii CBS 175.79</name>
    <dbReference type="NCBI Taxonomy" id="1450172"/>
    <lineage>
        <taxon>Eukaryota</taxon>
        <taxon>Fungi</taxon>
        <taxon>Dikarya</taxon>
        <taxon>Ascomycota</taxon>
        <taxon>Pezizomycotina</taxon>
        <taxon>Dothideomycetes</taxon>
        <taxon>Pleosporomycetidae</taxon>
        <taxon>Pleosporales</taxon>
        <taxon>Pleosporales incertae sedis</taxon>
        <taxon>Aaosphaeria</taxon>
    </lineage>
</organism>
<dbReference type="AlphaFoldDB" id="A0A6A5XG21"/>
<evidence type="ECO:0000313" key="3">
    <source>
        <dbReference type="Proteomes" id="UP000799778"/>
    </source>
</evidence>
<keyword evidence="1" id="KW-1133">Transmembrane helix</keyword>
<gene>
    <name evidence="2" type="ORF">BU24DRAFT_425704</name>
</gene>
<evidence type="ECO:0000256" key="1">
    <source>
        <dbReference type="SAM" id="Phobius"/>
    </source>
</evidence>
<dbReference type="Proteomes" id="UP000799778">
    <property type="component" value="Unassembled WGS sequence"/>
</dbReference>
<keyword evidence="3" id="KW-1185">Reference proteome</keyword>
<keyword evidence="1" id="KW-0812">Transmembrane</keyword>
<proteinExistence type="predicted"/>
<evidence type="ECO:0000313" key="2">
    <source>
        <dbReference type="EMBL" id="KAF2011880.1"/>
    </source>
</evidence>
<sequence length="267" mass="30479">MPGRTVFIAVLPGRWTPFNLRHKGTAMFNGQAADYSPPPAVLDPKGDQRWVVGVFRDKTPSPTWSDFIHARYFQCRGELGPIRPEELEVWEPVGETSLSNVEICDYEREFWQEWRLPAGLDWKIRDSQDFSLFFSFLIIEQASREANRCWLITIHKEISRKQRGRLSGVSSRRSGANVIAALVVIYGIHAIVGLIAFWCFDIYTKLETMHVVQGHVAQLQRLVTRFPEVRPFLLQHDAIEAPVGPTSKLEFMEFVSYQIGATVSSIA</sequence>
<dbReference type="RefSeq" id="XP_033380219.1">
    <property type="nucleotide sequence ID" value="XM_033528804.1"/>
</dbReference>
<dbReference type="GeneID" id="54286201"/>